<keyword evidence="3" id="KW-1185">Reference proteome</keyword>
<sequence length="153" mass="16721">MGLPARDHPSPYLLRAADVHQDGQRFGDLLAQSSRLLSELEDPRDPVEHTLQGSGQAANGQVSAVAGPDGRLRELIINPRVMRMASEDLAREILTAVNAALDDLRASIPGLETAIMDPKALAGSLDGMQDDVMRRLDEFASEIELTVRRLEER</sequence>
<feature type="region of interest" description="Disordered" evidence="1">
    <location>
        <begin position="43"/>
        <end position="64"/>
    </location>
</feature>
<dbReference type="Proteomes" id="UP000198282">
    <property type="component" value="Unassembled WGS sequence"/>
</dbReference>
<dbReference type="InterPro" id="IPR004401">
    <property type="entry name" value="YbaB/EbfC"/>
</dbReference>
<dbReference type="EMBL" id="FZOD01000016">
    <property type="protein sequence ID" value="SNS79536.1"/>
    <property type="molecule type" value="Genomic_DNA"/>
</dbReference>
<dbReference type="InterPro" id="IPR036894">
    <property type="entry name" value="YbaB-like_sf"/>
</dbReference>
<accession>A0A239HDM0</accession>
<keyword evidence="2" id="KW-0238">DNA-binding</keyword>
<proteinExistence type="predicted"/>
<feature type="compositionally biased region" description="Polar residues" evidence="1">
    <location>
        <begin position="51"/>
        <end position="62"/>
    </location>
</feature>
<name>A0A239HDM0_9ACTN</name>
<evidence type="ECO:0000256" key="1">
    <source>
        <dbReference type="SAM" id="MobiDB-lite"/>
    </source>
</evidence>
<dbReference type="Gene3D" id="3.30.1310.10">
    <property type="entry name" value="Nucleoid-associated protein YbaB-like domain"/>
    <property type="match status" value="1"/>
</dbReference>
<protein>
    <submittedName>
        <fullName evidence="2">YbaB/EbfC DNA-binding family protein</fullName>
    </submittedName>
</protein>
<dbReference type="GO" id="GO:0003677">
    <property type="term" value="F:DNA binding"/>
    <property type="evidence" value="ECO:0007669"/>
    <property type="project" value="UniProtKB-KW"/>
</dbReference>
<dbReference type="AlphaFoldDB" id="A0A239HDM0"/>
<dbReference type="SUPFAM" id="SSF82607">
    <property type="entry name" value="YbaB-like"/>
    <property type="match status" value="1"/>
</dbReference>
<reference evidence="2 3" key="1">
    <citation type="submission" date="2017-06" db="EMBL/GenBank/DDBJ databases">
        <authorList>
            <person name="Kim H.J."/>
            <person name="Triplett B.A."/>
        </authorList>
    </citation>
    <scope>NUCLEOTIDE SEQUENCE [LARGE SCALE GENOMIC DNA]</scope>
    <source>
        <strain evidence="2 3">CGMCC 4.2132</strain>
    </source>
</reference>
<evidence type="ECO:0000313" key="2">
    <source>
        <dbReference type="EMBL" id="SNS79536.1"/>
    </source>
</evidence>
<organism evidence="2 3">
    <name type="scientific">Streptosporangium subroseum</name>
    <dbReference type="NCBI Taxonomy" id="106412"/>
    <lineage>
        <taxon>Bacteria</taxon>
        <taxon>Bacillati</taxon>
        <taxon>Actinomycetota</taxon>
        <taxon>Actinomycetes</taxon>
        <taxon>Streptosporangiales</taxon>
        <taxon>Streptosporangiaceae</taxon>
        <taxon>Streptosporangium</taxon>
    </lineage>
</organism>
<evidence type="ECO:0000313" key="3">
    <source>
        <dbReference type="Proteomes" id="UP000198282"/>
    </source>
</evidence>
<dbReference type="Pfam" id="PF02575">
    <property type="entry name" value="YbaB_DNA_bd"/>
    <property type="match status" value="1"/>
</dbReference>
<gene>
    <name evidence="2" type="ORF">SAMN05216276_101678</name>
</gene>